<reference evidence="1" key="2">
    <citation type="journal article" date="2015" name="Data Brief">
        <title>Shoot transcriptome of the giant reed, Arundo donax.</title>
        <authorList>
            <person name="Barrero R.A."/>
            <person name="Guerrero F.D."/>
            <person name="Moolhuijzen P."/>
            <person name="Goolsby J.A."/>
            <person name="Tidwell J."/>
            <person name="Bellgard S.E."/>
            <person name="Bellgard M.I."/>
        </authorList>
    </citation>
    <scope>NUCLEOTIDE SEQUENCE</scope>
    <source>
        <tissue evidence="1">Shoot tissue taken approximately 20 cm above the soil surface</tissue>
    </source>
</reference>
<protein>
    <submittedName>
        <fullName evidence="1">Uncharacterized protein</fullName>
    </submittedName>
</protein>
<organism evidence="1">
    <name type="scientific">Arundo donax</name>
    <name type="common">Giant reed</name>
    <name type="synonym">Donax arundinaceus</name>
    <dbReference type="NCBI Taxonomy" id="35708"/>
    <lineage>
        <taxon>Eukaryota</taxon>
        <taxon>Viridiplantae</taxon>
        <taxon>Streptophyta</taxon>
        <taxon>Embryophyta</taxon>
        <taxon>Tracheophyta</taxon>
        <taxon>Spermatophyta</taxon>
        <taxon>Magnoliopsida</taxon>
        <taxon>Liliopsida</taxon>
        <taxon>Poales</taxon>
        <taxon>Poaceae</taxon>
        <taxon>PACMAD clade</taxon>
        <taxon>Arundinoideae</taxon>
        <taxon>Arundineae</taxon>
        <taxon>Arundo</taxon>
    </lineage>
</organism>
<name>A0A0A9GR62_ARUDO</name>
<reference evidence="1" key="1">
    <citation type="submission" date="2014-09" db="EMBL/GenBank/DDBJ databases">
        <authorList>
            <person name="Magalhaes I.L.F."/>
            <person name="Oliveira U."/>
            <person name="Santos F.R."/>
            <person name="Vidigal T.H.D.A."/>
            <person name="Brescovit A.D."/>
            <person name="Santos A.J."/>
        </authorList>
    </citation>
    <scope>NUCLEOTIDE SEQUENCE</scope>
    <source>
        <tissue evidence="1">Shoot tissue taken approximately 20 cm above the soil surface</tissue>
    </source>
</reference>
<proteinExistence type="predicted"/>
<evidence type="ECO:0000313" key="1">
    <source>
        <dbReference type="EMBL" id="JAE25919.1"/>
    </source>
</evidence>
<dbReference type="EMBL" id="GBRH01171977">
    <property type="protein sequence ID" value="JAE25919.1"/>
    <property type="molecule type" value="Transcribed_RNA"/>
</dbReference>
<dbReference type="AlphaFoldDB" id="A0A0A9GR62"/>
<sequence length="20" mass="2361">MEFSLPRKRSTAFMRALCCI</sequence>
<accession>A0A0A9GR62</accession>